<proteinExistence type="predicted"/>
<dbReference type="AlphaFoldDB" id="A0A0F7RE92"/>
<dbReference type="EMBL" id="AE017334">
    <property type="protein sequence ID" value="AAT30807.1"/>
    <property type="molecule type" value="Genomic_DNA"/>
</dbReference>
<evidence type="ECO:0000313" key="1">
    <source>
        <dbReference type="EMBL" id="AAT30807.1"/>
    </source>
</evidence>
<accession>E9RA10</accession>
<evidence type="ECO:0000313" key="2">
    <source>
        <dbReference type="Proteomes" id="UP000000594"/>
    </source>
</evidence>
<reference evidence="1 2" key="1">
    <citation type="journal article" date="2009" name="J. Bacteriol.">
        <title>The complete genome sequence of Bacillus anthracis Ames 'Ancestor'.</title>
        <authorList>
            <person name="Ravel J."/>
            <person name="Jiang L."/>
            <person name="Stanley S.T."/>
            <person name="Wilson M.R."/>
            <person name="Decker R.S."/>
            <person name="Read T.D."/>
            <person name="Worsham P."/>
            <person name="Keim P.S."/>
            <person name="Salzberg S.L."/>
            <person name="Fraser-Liggett C.M."/>
            <person name="Rasko D.A."/>
        </authorList>
    </citation>
    <scope>NUCLEOTIDE SEQUENCE [LARGE SCALE GENOMIC DNA]</scope>
    <source>
        <strain evidence="2">Ames ancestor</strain>
    </source>
</reference>
<dbReference type="PATRIC" id="fig|1392.231.peg.2624"/>
<name>A0A0F7RE92_BACAN</name>
<keyword evidence="2" id="KW-1185">Reference proteome</keyword>
<protein>
    <submittedName>
        <fullName evidence="1">Uncharacterized protein</fullName>
    </submittedName>
</protein>
<dbReference type="KEGG" id="bar:GBAA_1694"/>
<dbReference type="Proteomes" id="UP000000594">
    <property type="component" value="Chromosome"/>
</dbReference>
<accession>Q6KUK0</accession>
<accession>A0A0F7RE92</accession>
<accession>Q81SG1</accession>
<sequence length="38" mass="4505">MVECLVKLKCYEEALDIVRDTESLWPDSLDFTGDFYFL</sequence>
<gene>
    <name evidence="1" type="ordered locus">GBAA_1694</name>
</gene>
<organism evidence="1 2">
    <name type="scientific">Bacillus anthracis</name>
    <name type="common">anthrax bacterium</name>
    <dbReference type="NCBI Taxonomy" id="1392"/>
    <lineage>
        <taxon>Bacteria</taxon>
        <taxon>Bacillati</taxon>
        <taxon>Bacillota</taxon>
        <taxon>Bacilli</taxon>
        <taxon>Bacillales</taxon>
        <taxon>Bacillaceae</taxon>
        <taxon>Bacillus</taxon>
        <taxon>Bacillus cereus group</taxon>
    </lineage>
</organism>